<evidence type="ECO:0000256" key="11">
    <source>
        <dbReference type="SAM" id="Coils"/>
    </source>
</evidence>
<dbReference type="Pfam" id="PF08448">
    <property type="entry name" value="PAS_4"/>
    <property type="match status" value="1"/>
</dbReference>
<evidence type="ECO:0000256" key="6">
    <source>
        <dbReference type="ARBA" id="ARBA00022692"/>
    </source>
</evidence>
<reference evidence="14 15" key="1">
    <citation type="submission" date="2019-09" db="EMBL/GenBank/DDBJ databases">
        <title>Actinomadura physcomitrii sp. nov., a novel actinomycete isolated from moss [Physcomitrium sphaericum (Ludw) Fuernr].</title>
        <authorList>
            <person name="Liu C."/>
            <person name="Zhuang X."/>
        </authorList>
    </citation>
    <scope>NUCLEOTIDE SEQUENCE [LARGE SCALE GENOMIC DNA]</scope>
    <source>
        <strain evidence="14 15">CYP1-1B</strain>
    </source>
</reference>
<gene>
    <name evidence="14" type="ORF">F9B16_11225</name>
</gene>
<comment type="catalytic activity">
    <reaction evidence="1">
        <text>ATP + protein L-histidine = ADP + protein N-phospho-L-histidine.</text>
        <dbReference type="EC" id="2.7.13.3"/>
    </reaction>
</comment>
<sequence length="417" mass="45765">MAEVDLATVFDAEPVACAVISPDLEFVAVNQAYERLAGPREQLIGRRVFDVLPGGADGENAAHWRSALEWVLAEAQPYVMPWGRYDAQVPGRPGVYEKRYWSTVNAPLLDAAGRVAMIIHRIEDITAFIEQLRDERPQGVEVPVDLLRVEVELYVRSRELQSVNHRLRQAQREERRASAELRETVQRQRQEVADASHDLRSPLTGLQTRLESALAEPDVDSREVLHAALQDAERLSDIVSDLLELARLDSGAPAATEPVELCDLVRDALARHNCALALHTSLDPPAVVDGSRTGLLRLLANLLANAERHARSRIEVTVACDGGEAVLEVADDGPGIPPDERQAVFRRFYRRADARRADPNGTGLGLAIALQTARAHHGTLRIADRPSGTCMVLRIPLQPPPCRRGGGGRAGPPRGEP</sequence>
<dbReference type="EMBL" id="WBMR01000022">
    <property type="protein sequence ID" value="KAB2384533.1"/>
    <property type="molecule type" value="Genomic_DNA"/>
</dbReference>
<dbReference type="InterPro" id="IPR004358">
    <property type="entry name" value="Sig_transdc_His_kin-like_C"/>
</dbReference>
<dbReference type="GO" id="GO:0000155">
    <property type="term" value="F:phosphorelay sensor kinase activity"/>
    <property type="evidence" value="ECO:0007669"/>
    <property type="project" value="InterPro"/>
</dbReference>
<evidence type="ECO:0000256" key="2">
    <source>
        <dbReference type="ARBA" id="ARBA00004236"/>
    </source>
</evidence>
<dbReference type="InterPro" id="IPR050428">
    <property type="entry name" value="TCS_sensor_his_kinase"/>
</dbReference>
<comment type="subcellular location">
    <subcellularLocation>
        <location evidence="2">Cell membrane</location>
    </subcellularLocation>
</comment>
<dbReference type="PANTHER" id="PTHR45436">
    <property type="entry name" value="SENSOR HISTIDINE KINASE YKOH"/>
    <property type="match status" value="1"/>
</dbReference>
<keyword evidence="11" id="KW-0175">Coiled coil</keyword>
<keyword evidence="7" id="KW-0418">Kinase</keyword>
<dbReference type="SMART" id="SM00091">
    <property type="entry name" value="PAS"/>
    <property type="match status" value="1"/>
</dbReference>
<dbReference type="SUPFAM" id="SSF47384">
    <property type="entry name" value="Homodimeric domain of signal transducing histidine kinase"/>
    <property type="match status" value="1"/>
</dbReference>
<dbReference type="InterPro" id="IPR003661">
    <property type="entry name" value="HisK_dim/P_dom"/>
</dbReference>
<dbReference type="SMART" id="SM00387">
    <property type="entry name" value="HATPase_c"/>
    <property type="match status" value="1"/>
</dbReference>
<evidence type="ECO:0000256" key="3">
    <source>
        <dbReference type="ARBA" id="ARBA00012438"/>
    </source>
</evidence>
<keyword evidence="15" id="KW-1185">Reference proteome</keyword>
<dbReference type="PROSITE" id="PS50109">
    <property type="entry name" value="HIS_KIN"/>
    <property type="match status" value="1"/>
</dbReference>
<dbReference type="RefSeq" id="WP_151539959.1">
    <property type="nucleotide sequence ID" value="NZ_WBMR01000022.1"/>
</dbReference>
<dbReference type="SUPFAM" id="SSF55785">
    <property type="entry name" value="PYP-like sensor domain (PAS domain)"/>
    <property type="match status" value="1"/>
</dbReference>
<evidence type="ECO:0000256" key="1">
    <source>
        <dbReference type="ARBA" id="ARBA00000085"/>
    </source>
</evidence>
<dbReference type="PANTHER" id="PTHR45436:SF5">
    <property type="entry name" value="SENSOR HISTIDINE KINASE TRCS"/>
    <property type="match status" value="1"/>
</dbReference>
<keyword evidence="6" id="KW-0812">Transmembrane</keyword>
<dbReference type="InterPro" id="IPR036097">
    <property type="entry name" value="HisK_dim/P_sf"/>
</dbReference>
<evidence type="ECO:0000256" key="12">
    <source>
        <dbReference type="SAM" id="MobiDB-lite"/>
    </source>
</evidence>
<dbReference type="OrthoDB" id="9808408at2"/>
<accession>A0A6L3VWK5</accession>
<keyword evidence="9" id="KW-0902">Two-component regulatory system</keyword>
<dbReference type="Pfam" id="PF00512">
    <property type="entry name" value="HisKA"/>
    <property type="match status" value="1"/>
</dbReference>
<dbReference type="InterPro" id="IPR003594">
    <property type="entry name" value="HATPase_dom"/>
</dbReference>
<keyword evidence="10" id="KW-0472">Membrane</keyword>
<comment type="caution">
    <text evidence="14">The sequence shown here is derived from an EMBL/GenBank/DDBJ whole genome shotgun (WGS) entry which is preliminary data.</text>
</comment>
<dbReference type="Gene3D" id="1.10.287.130">
    <property type="match status" value="1"/>
</dbReference>
<dbReference type="InterPro" id="IPR013656">
    <property type="entry name" value="PAS_4"/>
</dbReference>
<organism evidence="14 15">
    <name type="scientific">Actinomadura montaniterrae</name>
    <dbReference type="NCBI Taxonomy" id="1803903"/>
    <lineage>
        <taxon>Bacteria</taxon>
        <taxon>Bacillati</taxon>
        <taxon>Actinomycetota</taxon>
        <taxon>Actinomycetes</taxon>
        <taxon>Streptosporangiales</taxon>
        <taxon>Thermomonosporaceae</taxon>
        <taxon>Actinomadura</taxon>
    </lineage>
</organism>
<keyword evidence="4" id="KW-0597">Phosphoprotein</keyword>
<dbReference type="Gene3D" id="3.30.450.20">
    <property type="entry name" value="PAS domain"/>
    <property type="match status" value="1"/>
</dbReference>
<evidence type="ECO:0000256" key="10">
    <source>
        <dbReference type="ARBA" id="ARBA00023136"/>
    </source>
</evidence>
<name>A0A6L3VWK5_9ACTN</name>
<dbReference type="CDD" id="cd00130">
    <property type="entry name" value="PAS"/>
    <property type="match status" value="1"/>
</dbReference>
<proteinExistence type="predicted"/>
<dbReference type="PRINTS" id="PR00344">
    <property type="entry name" value="BCTRLSENSOR"/>
</dbReference>
<dbReference type="CDD" id="cd00082">
    <property type="entry name" value="HisKA"/>
    <property type="match status" value="1"/>
</dbReference>
<dbReference type="SUPFAM" id="SSF55874">
    <property type="entry name" value="ATPase domain of HSP90 chaperone/DNA topoisomerase II/histidine kinase"/>
    <property type="match status" value="1"/>
</dbReference>
<dbReference type="AlphaFoldDB" id="A0A6L3VWK5"/>
<protein>
    <recommendedName>
        <fullName evidence="3">histidine kinase</fullName>
        <ecNumber evidence="3">2.7.13.3</ecNumber>
    </recommendedName>
</protein>
<feature type="coiled-coil region" evidence="11">
    <location>
        <begin position="160"/>
        <end position="198"/>
    </location>
</feature>
<dbReference type="InterPro" id="IPR035965">
    <property type="entry name" value="PAS-like_dom_sf"/>
</dbReference>
<keyword evidence="8" id="KW-1133">Transmembrane helix</keyword>
<evidence type="ECO:0000256" key="9">
    <source>
        <dbReference type="ARBA" id="ARBA00023012"/>
    </source>
</evidence>
<evidence type="ECO:0000256" key="5">
    <source>
        <dbReference type="ARBA" id="ARBA00022679"/>
    </source>
</evidence>
<dbReference type="GO" id="GO:0005886">
    <property type="term" value="C:plasma membrane"/>
    <property type="evidence" value="ECO:0007669"/>
    <property type="project" value="UniProtKB-SubCell"/>
</dbReference>
<feature type="domain" description="Histidine kinase" evidence="13">
    <location>
        <begin position="194"/>
        <end position="399"/>
    </location>
</feature>
<evidence type="ECO:0000256" key="4">
    <source>
        <dbReference type="ARBA" id="ARBA00022553"/>
    </source>
</evidence>
<dbReference type="EC" id="2.7.13.3" evidence="3"/>
<evidence type="ECO:0000313" key="14">
    <source>
        <dbReference type="EMBL" id="KAB2384533.1"/>
    </source>
</evidence>
<keyword evidence="5" id="KW-0808">Transferase</keyword>
<dbReference type="Proteomes" id="UP000483004">
    <property type="component" value="Unassembled WGS sequence"/>
</dbReference>
<evidence type="ECO:0000259" key="13">
    <source>
        <dbReference type="PROSITE" id="PS50109"/>
    </source>
</evidence>
<dbReference type="InterPro" id="IPR000014">
    <property type="entry name" value="PAS"/>
</dbReference>
<feature type="region of interest" description="Disordered" evidence="12">
    <location>
        <begin position="397"/>
        <end position="417"/>
    </location>
</feature>
<dbReference type="InterPro" id="IPR036890">
    <property type="entry name" value="HATPase_C_sf"/>
</dbReference>
<evidence type="ECO:0000256" key="8">
    <source>
        <dbReference type="ARBA" id="ARBA00022989"/>
    </source>
</evidence>
<dbReference type="Pfam" id="PF02518">
    <property type="entry name" value="HATPase_c"/>
    <property type="match status" value="1"/>
</dbReference>
<dbReference type="InterPro" id="IPR005467">
    <property type="entry name" value="His_kinase_dom"/>
</dbReference>
<dbReference type="Gene3D" id="3.30.565.10">
    <property type="entry name" value="Histidine kinase-like ATPase, C-terminal domain"/>
    <property type="match status" value="1"/>
</dbReference>
<dbReference type="SMART" id="SM00388">
    <property type="entry name" value="HisKA"/>
    <property type="match status" value="1"/>
</dbReference>
<evidence type="ECO:0000313" key="15">
    <source>
        <dbReference type="Proteomes" id="UP000483004"/>
    </source>
</evidence>
<evidence type="ECO:0000256" key="7">
    <source>
        <dbReference type="ARBA" id="ARBA00022777"/>
    </source>
</evidence>